<name>A0A417XSX5_9ACTN</name>
<dbReference type="AlphaFoldDB" id="A0A417XSX5"/>
<evidence type="ECO:0008006" key="5">
    <source>
        <dbReference type="Google" id="ProtNLM"/>
    </source>
</evidence>
<feature type="signal peptide" evidence="2">
    <location>
        <begin position="1"/>
        <end position="24"/>
    </location>
</feature>
<evidence type="ECO:0000313" key="3">
    <source>
        <dbReference type="EMBL" id="RHW23604.1"/>
    </source>
</evidence>
<evidence type="ECO:0000313" key="4">
    <source>
        <dbReference type="Proteomes" id="UP000283644"/>
    </source>
</evidence>
<dbReference type="PROSITE" id="PS51257">
    <property type="entry name" value="PROKAR_LIPOPROTEIN"/>
    <property type="match status" value="1"/>
</dbReference>
<sequence length="261" mass="27998">MSWSWRLASAATLLLLVTSCGTTASDEDAGDGPSAPSSTAASTPLGTAEPQDPVLSPGPGEVLELDQHGSEYVFTKAGRYAVRLTPDLVYEVDSPDMWEVLDGRFFSTSDFSGGRGIFLVAEAPAGKTWLPAHPCRDRTRVPVGPTVRDLAEALATQPVFEATGPASAAIAGRTGVFLRLTLPDRFKWTTCDGGFAVGFTSKDRFPDWYVYGEAGLDVSLWILNVDGQRFVMISRCETACSDKDFEILRQMAESVTFIGAG</sequence>
<keyword evidence="2" id="KW-0732">Signal</keyword>
<protein>
    <recommendedName>
        <fullName evidence="5">LppP/LprE family lipoprotein</fullName>
    </recommendedName>
</protein>
<organism evidence="3 4">
    <name type="scientific">Nocardioides immobilis</name>
    <dbReference type="NCBI Taxonomy" id="2049295"/>
    <lineage>
        <taxon>Bacteria</taxon>
        <taxon>Bacillati</taxon>
        <taxon>Actinomycetota</taxon>
        <taxon>Actinomycetes</taxon>
        <taxon>Propionibacteriales</taxon>
        <taxon>Nocardioidaceae</taxon>
        <taxon>Nocardioides</taxon>
    </lineage>
</organism>
<accession>A0A417XSX5</accession>
<comment type="caution">
    <text evidence="3">The sequence shown here is derived from an EMBL/GenBank/DDBJ whole genome shotgun (WGS) entry which is preliminary data.</text>
</comment>
<keyword evidence="4" id="KW-1185">Reference proteome</keyword>
<evidence type="ECO:0000256" key="2">
    <source>
        <dbReference type="SAM" id="SignalP"/>
    </source>
</evidence>
<feature type="compositionally biased region" description="Low complexity" evidence="1">
    <location>
        <begin position="31"/>
        <end position="48"/>
    </location>
</feature>
<dbReference type="Proteomes" id="UP000283644">
    <property type="component" value="Unassembled WGS sequence"/>
</dbReference>
<reference evidence="3 4" key="1">
    <citation type="submission" date="2018-09" db="EMBL/GenBank/DDBJ databases">
        <title>Genome sequencing of Nocardioides immobilis CCTCC AB 2017083 for comparison to Nocardioides silvaticus.</title>
        <authorList>
            <person name="Li C."/>
            <person name="Wang G."/>
        </authorList>
    </citation>
    <scope>NUCLEOTIDE SEQUENCE [LARGE SCALE GENOMIC DNA]</scope>
    <source>
        <strain evidence="3 4">CCTCC AB 2017083</strain>
    </source>
</reference>
<proteinExistence type="predicted"/>
<evidence type="ECO:0000256" key="1">
    <source>
        <dbReference type="SAM" id="MobiDB-lite"/>
    </source>
</evidence>
<dbReference type="EMBL" id="QXGH01000043">
    <property type="protein sequence ID" value="RHW23604.1"/>
    <property type="molecule type" value="Genomic_DNA"/>
</dbReference>
<gene>
    <name evidence="3" type="ORF">D0Z08_28680</name>
</gene>
<feature type="region of interest" description="Disordered" evidence="1">
    <location>
        <begin position="24"/>
        <end position="60"/>
    </location>
</feature>
<feature type="chain" id="PRO_5019134075" description="LppP/LprE family lipoprotein" evidence="2">
    <location>
        <begin position="25"/>
        <end position="261"/>
    </location>
</feature>